<organism evidence="1 2">
    <name type="scientific">Bradymonas sediminis</name>
    <dbReference type="NCBI Taxonomy" id="1548548"/>
    <lineage>
        <taxon>Bacteria</taxon>
        <taxon>Deltaproteobacteria</taxon>
        <taxon>Bradymonadales</taxon>
        <taxon>Bradymonadaceae</taxon>
        <taxon>Bradymonas</taxon>
    </lineage>
</organism>
<dbReference type="RefSeq" id="WP_111336747.1">
    <property type="nucleotide sequence ID" value="NZ_CP030032.1"/>
</dbReference>
<proteinExistence type="predicted"/>
<dbReference type="KEGG" id="bsed:DN745_17080"/>
<dbReference type="AlphaFoldDB" id="A0A2Z4FQ91"/>
<dbReference type="EMBL" id="CP030032">
    <property type="protein sequence ID" value="AWV90945.1"/>
    <property type="molecule type" value="Genomic_DNA"/>
</dbReference>
<protein>
    <submittedName>
        <fullName evidence="1">Uncharacterized protein</fullName>
    </submittedName>
</protein>
<keyword evidence="2" id="KW-1185">Reference proteome</keyword>
<accession>A0A2Z4FQ91</accession>
<gene>
    <name evidence="1" type="ORF">DN745_17080</name>
</gene>
<dbReference type="Gene3D" id="3.40.50.720">
    <property type="entry name" value="NAD(P)-binding Rossmann-like Domain"/>
    <property type="match status" value="1"/>
</dbReference>
<evidence type="ECO:0000313" key="2">
    <source>
        <dbReference type="Proteomes" id="UP000249799"/>
    </source>
</evidence>
<sequence>MMSIESLQSQITPENIAAGMARLNAMSASFERQTLNDIANAPHAKRVSEQPWLIAGVSDGMGLHTTLASIDAGLIKYGVGIYYEPEALLAMDADGKPVSSVHFARFQNAIALKEYARGKGVEFEVLFADMMMAPRRGLKGDIKGEPPEFPAEVAAAFERVRQKAPRKDAVFIDSVAFGKWICPREGMDPIEAPSIDFDGQIIHTRTKGYHARGYQETLDTMGRNHARLVDAMVEFGWLGTGALSAFFTWAGGSQNVHALQGVYGRGALGDAKIIAESDVAAFRLQYGLDHGVHAIVRLPAFLSAALMAIPGAGLFGLISQHILGKHGVYWDMPTLASRMLKQLFGPAWIHENPISQIELDTAEILYMDEISQAVEEAHRRIAEYRAQQDADAQSQPIPLPKSLELLEGLVPTNYPEILARFRPDLG</sequence>
<dbReference type="Proteomes" id="UP000249799">
    <property type="component" value="Chromosome"/>
</dbReference>
<reference evidence="1 2" key="1">
    <citation type="submission" date="2018-06" db="EMBL/GenBank/DDBJ databases">
        <title>Lujinxingia sediminis gen. nov. sp. nov., a new facultative anaerobic member of the class Deltaproteobacteria, and proposal of Lujinxingaceae fam. nov.</title>
        <authorList>
            <person name="Guo L.-Y."/>
            <person name="Li C.-M."/>
            <person name="Wang S."/>
            <person name="Du Z.-J."/>
        </authorList>
    </citation>
    <scope>NUCLEOTIDE SEQUENCE [LARGE SCALE GENOMIC DNA]</scope>
    <source>
        <strain evidence="1 2">FA350</strain>
    </source>
</reference>
<name>A0A2Z4FQ91_9DELT</name>
<evidence type="ECO:0000313" key="1">
    <source>
        <dbReference type="EMBL" id="AWV90945.1"/>
    </source>
</evidence>
<dbReference type="OrthoDB" id="5524301at2"/>